<dbReference type="AlphaFoldDB" id="J9F842"/>
<gene>
    <name evidence="1" type="ORF">EVA_20847</name>
</gene>
<protein>
    <submittedName>
        <fullName evidence="1">Uncharacterized protein</fullName>
    </submittedName>
</protein>
<organism evidence="1">
    <name type="scientific">gut metagenome</name>
    <dbReference type="NCBI Taxonomy" id="749906"/>
    <lineage>
        <taxon>unclassified sequences</taxon>
        <taxon>metagenomes</taxon>
        <taxon>organismal metagenomes</taxon>
    </lineage>
</organism>
<evidence type="ECO:0000313" key="1">
    <source>
        <dbReference type="EMBL" id="EJW91046.1"/>
    </source>
</evidence>
<accession>J9F842</accession>
<dbReference type="EMBL" id="AMCI01008437">
    <property type="protein sequence ID" value="EJW91046.1"/>
    <property type="molecule type" value="Genomic_DNA"/>
</dbReference>
<sequence length="42" mass="4913">MERSTLNRVWKNMVSMIIMSRMLLATSTPVGWVRSVLYAARR</sequence>
<name>J9F842_9ZZZZ</name>
<reference evidence="1" key="1">
    <citation type="journal article" date="2012" name="PLoS ONE">
        <title>Gene sets for utilization of primary and secondary nutrition supplies in the distal gut of endangered iberian lynx.</title>
        <authorList>
            <person name="Alcaide M."/>
            <person name="Messina E."/>
            <person name="Richter M."/>
            <person name="Bargiela R."/>
            <person name="Peplies J."/>
            <person name="Huws S.A."/>
            <person name="Newbold C.J."/>
            <person name="Golyshin P.N."/>
            <person name="Simon M.A."/>
            <person name="Lopez G."/>
            <person name="Yakimov M.M."/>
            <person name="Ferrer M."/>
        </authorList>
    </citation>
    <scope>NUCLEOTIDE SEQUENCE</scope>
</reference>
<proteinExistence type="predicted"/>
<comment type="caution">
    <text evidence="1">The sequence shown here is derived from an EMBL/GenBank/DDBJ whole genome shotgun (WGS) entry which is preliminary data.</text>
</comment>